<evidence type="ECO:0000256" key="8">
    <source>
        <dbReference type="PROSITE-ProRule" id="PRU00703"/>
    </source>
</evidence>
<evidence type="ECO:0000256" key="2">
    <source>
        <dbReference type="ARBA" id="ARBA00009749"/>
    </source>
</evidence>
<dbReference type="PANTHER" id="PTHR43773">
    <property type="entry name" value="MAGNESIUM TRANSPORTER MGTE"/>
    <property type="match status" value="1"/>
</dbReference>
<keyword evidence="5 9" id="KW-0460">Magnesium</keyword>
<feature type="transmembrane region" description="Helical" evidence="9">
    <location>
        <begin position="318"/>
        <end position="339"/>
    </location>
</feature>
<dbReference type="InterPro" id="IPR006667">
    <property type="entry name" value="SLC41_membr_dom"/>
</dbReference>
<dbReference type="SUPFAM" id="SSF54631">
    <property type="entry name" value="CBS-domain pair"/>
    <property type="match status" value="1"/>
</dbReference>
<evidence type="ECO:0000256" key="4">
    <source>
        <dbReference type="ARBA" id="ARBA00022692"/>
    </source>
</evidence>
<dbReference type="InterPro" id="IPR038076">
    <property type="entry name" value="MgtE_N_sf"/>
</dbReference>
<gene>
    <name evidence="11" type="primary">mgtE_1</name>
    <name evidence="11" type="ORF">J27TS8_34760</name>
</gene>
<dbReference type="RefSeq" id="WP_095311711.1">
    <property type="nucleotide sequence ID" value="NZ_BORC01000006.1"/>
</dbReference>
<dbReference type="Gene3D" id="3.10.580.10">
    <property type="entry name" value="CBS-domain"/>
    <property type="match status" value="1"/>
</dbReference>
<dbReference type="SMART" id="SM00116">
    <property type="entry name" value="CBS"/>
    <property type="match status" value="2"/>
</dbReference>
<dbReference type="InterPro" id="IPR000644">
    <property type="entry name" value="CBS_dom"/>
</dbReference>
<evidence type="ECO:0000256" key="1">
    <source>
        <dbReference type="ARBA" id="ARBA00004141"/>
    </source>
</evidence>
<dbReference type="SUPFAM" id="SSF161093">
    <property type="entry name" value="MgtE membrane domain-like"/>
    <property type="match status" value="1"/>
</dbReference>
<feature type="transmembrane region" description="Helical" evidence="9">
    <location>
        <begin position="387"/>
        <end position="413"/>
    </location>
</feature>
<dbReference type="InterPro" id="IPR006669">
    <property type="entry name" value="MgtE_transporter"/>
</dbReference>
<reference evidence="11" key="1">
    <citation type="submission" date="2021-03" db="EMBL/GenBank/DDBJ databases">
        <title>Antimicrobial resistance genes in bacteria isolated from Japanese honey, and their potential for conferring macrolide and lincosamide resistance in the American foulbrood pathogen Paenibacillus larvae.</title>
        <authorList>
            <person name="Okamoto M."/>
            <person name="Kumagai M."/>
            <person name="Kanamori H."/>
            <person name="Takamatsu D."/>
        </authorList>
    </citation>
    <scope>NUCLEOTIDE SEQUENCE</scope>
    <source>
        <strain evidence="11">J27TS8</strain>
    </source>
</reference>
<keyword evidence="3 9" id="KW-0813">Transport</keyword>
<dbReference type="InterPro" id="IPR036739">
    <property type="entry name" value="SLC41_membr_dom_sf"/>
</dbReference>
<evidence type="ECO:0000313" key="11">
    <source>
        <dbReference type="EMBL" id="GIN63483.1"/>
    </source>
</evidence>
<feature type="domain" description="CBS" evidence="10">
    <location>
        <begin position="140"/>
        <end position="203"/>
    </location>
</feature>
<evidence type="ECO:0000256" key="5">
    <source>
        <dbReference type="ARBA" id="ARBA00022842"/>
    </source>
</evidence>
<keyword evidence="9" id="KW-1003">Cell membrane</keyword>
<evidence type="ECO:0000256" key="6">
    <source>
        <dbReference type="ARBA" id="ARBA00022989"/>
    </source>
</evidence>
<dbReference type="OrthoDB" id="9790355at2"/>
<keyword evidence="7 9" id="KW-0472">Membrane</keyword>
<evidence type="ECO:0000256" key="7">
    <source>
        <dbReference type="ARBA" id="ARBA00023136"/>
    </source>
</evidence>
<keyword evidence="12" id="KW-1185">Reference proteome</keyword>
<dbReference type="GO" id="GO:0005886">
    <property type="term" value="C:plasma membrane"/>
    <property type="evidence" value="ECO:0007669"/>
    <property type="project" value="UniProtKB-SubCell"/>
</dbReference>
<dbReference type="PANTHER" id="PTHR43773:SF1">
    <property type="entry name" value="MAGNESIUM TRANSPORTER MGTE"/>
    <property type="match status" value="1"/>
</dbReference>
<dbReference type="PROSITE" id="PS51371">
    <property type="entry name" value="CBS"/>
    <property type="match status" value="2"/>
</dbReference>
<dbReference type="Gene3D" id="1.10.357.20">
    <property type="entry name" value="SLC41 divalent cation transporters, integral membrane domain"/>
    <property type="match status" value="1"/>
</dbReference>
<accession>A0A920BV23</accession>
<feature type="transmembrane region" description="Helical" evidence="9">
    <location>
        <begin position="360"/>
        <end position="381"/>
    </location>
</feature>
<dbReference type="Pfam" id="PF03448">
    <property type="entry name" value="MgtE_N"/>
    <property type="match status" value="1"/>
</dbReference>
<keyword evidence="4 9" id="KW-0812">Transmembrane</keyword>
<dbReference type="AlphaFoldDB" id="A0A920BV23"/>
<dbReference type="CDD" id="cd04606">
    <property type="entry name" value="CBS_pair_Mg_transporter"/>
    <property type="match status" value="1"/>
</dbReference>
<keyword evidence="6 9" id="KW-1133">Transmembrane helix</keyword>
<comment type="caution">
    <text evidence="9">Lacks conserved residue(s) required for the propagation of feature annotation.</text>
</comment>
<dbReference type="Pfam" id="PF00571">
    <property type="entry name" value="CBS"/>
    <property type="match status" value="2"/>
</dbReference>
<dbReference type="Pfam" id="PF01769">
    <property type="entry name" value="MgtE"/>
    <property type="match status" value="1"/>
</dbReference>
<dbReference type="InterPro" id="IPR006668">
    <property type="entry name" value="Mg_transptr_MgtE_intracell_dom"/>
</dbReference>
<dbReference type="EMBL" id="BORC01000006">
    <property type="protein sequence ID" value="GIN63483.1"/>
    <property type="molecule type" value="Genomic_DNA"/>
</dbReference>
<dbReference type="NCBIfam" id="TIGR00400">
    <property type="entry name" value="mgtE"/>
    <property type="match status" value="1"/>
</dbReference>
<evidence type="ECO:0000259" key="10">
    <source>
        <dbReference type="PROSITE" id="PS51371"/>
    </source>
</evidence>
<keyword evidence="9" id="KW-0479">Metal-binding</keyword>
<proteinExistence type="inferred from homology"/>
<protein>
    <recommendedName>
        <fullName evidence="9">Magnesium transporter MgtE</fullName>
    </recommendedName>
</protein>
<name>A0A920BV23_9BACI</name>
<organism evidence="11 12">
    <name type="scientific">Robertmurraya siralis</name>
    <dbReference type="NCBI Taxonomy" id="77777"/>
    <lineage>
        <taxon>Bacteria</taxon>
        <taxon>Bacillati</taxon>
        <taxon>Bacillota</taxon>
        <taxon>Bacilli</taxon>
        <taxon>Bacillales</taxon>
        <taxon>Bacillaceae</taxon>
        <taxon>Robertmurraya</taxon>
    </lineage>
</organism>
<feature type="domain" description="CBS" evidence="10">
    <location>
        <begin position="204"/>
        <end position="262"/>
    </location>
</feature>
<sequence>MIQNMTEDQITLYVIKALKENKRKEFEAIIDELQPYDIAQIYEDLPEKHRTRFLFFLNINVLADLIQELNSEEQLDILNRLGIEKSGKVLDMMDNDDLASLLEDLSPEKIASLLSGMKKEESQIVQDIMNYPPETAGRLMTNRFVWIRDYYTVREAVDKLKSFAELAETINYLYVIDQNRKLVGVVSYRDLLIAEMQEKIRDIMYERVIYALEDTDQEEVARLIERYDFLAIPVVDKDHVLIGIITVDDIIDVVIREANEDIEKLSASGKSIDFDTKSFVAAYRRLPWLILLLFIGLISGSIISSYEETLEKVVALAFFMPMISGMTGNTGTQSLAVVVRGLVSNDIDKRVIIKLILRELSVGVIIGITCGILISVIALIWQGNFILGLVVGSSLLLTLIIGTLAGTVIPLILYRLKVDPAIASGPLITTLNDIFSLITYFGIATMFLNYLL</sequence>
<evidence type="ECO:0000256" key="3">
    <source>
        <dbReference type="ARBA" id="ARBA00022448"/>
    </source>
</evidence>
<dbReference type="InterPro" id="IPR046342">
    <property type="entry name" value="CBS_dom_sf"/>
</dbReference>
<evidence type="ECO:0000256" key="9">
    <source>
        <dbReference type="RuleBase" id="RU362011"/>
    </source>
</evidence>
<feature type="transmembrane region" description="Helical" evidence="9">
    <location>
        <begin position="286"/>
        <end position="306"/>
    </location>
</feature>
<comment type="subunit">
    <text evidence="9">Homodimer.</text>
</comment>
<comment type="function">
    <text evidence="9">Acts as a magnesium transporter.</text>
</comment>
<comment type="caution">
    <text evidence="11">The sequence shown here is derived from an EMBL/GenBank/DDBJ whole genome shotgun (WGS) entry which is preliminary data.</text>
</comment>
<comment type="similarity">
    <text evidence="2 9">Belongs to the SLC41A transporter family.</text>
</comment>
<dbReference type="GO" id="GO:0015095">
    <property type="term" value="F:magnesium ion transmembrane transporter activity"/>
    <property type="evidence" value="ECO:0007669"/>
    <property type="project" value="UniProtKB-UniRule"/>
</dbReference>
<comment type="subcellular location">
    <subcellularLocation>
        <location evidence="9">Cell membrane</location>
        <topology evidence="9">Multi-pass membrane protein</topology>
    </subcellularLocation>
    <subcellularLocation>
        <location evidence="1">Membrane</location>
        <topology evidence="1">Multi-pass membrane protein</topology>
    </subcellularLocation>
</comment>
<dbReference type="SUPFAM" id="SSF158791">
    <property type="entry name" value="MgtE N-terminal domain-like"/>
    <property type="match status" value="1"/>
</dbReference>
<keyword evidence="8" id="KW-0129">CBS domain</keyword>
<evidence type="ECO:0000313" key="12">
    <source>
        <dbReference type="Proteomes" id="UP000682111"/>
    </source>
</evidence>
<dbReference type="Proteomes" id="UP000682111">
    <property type="component" value="Unassembled WGS sequence"/>
</dbReference>
<dbReference type="GO" id="GO:0046872">
    <property type="term" value="F:metal ion binding"/>
    <property type="evidence" value="ECO:0007669"/>
    <property type="project" value="UniProtKB-KW"/>
</dbReference>
<dbReference type="SMART" id="SM00924">
    <property type="entry name" value="MgtE_N"/>
    <property type="match status" value="1"/>
</dbReference>
<dbReference type="Gene3D" id="1.25.60.10">
    <property type="entry name" value="MgtE N-terminal domain-like"/>
    <property type="match status" value="1"/>
</dbReference>